<dbReference type="AlphaFoldDB" id="A0A8J5X6G2"/>
<dbReference type="Gene3D" id="1.10.287.110">
    <property type="entry name" value="DnaJ domain"/>
    <property type="match status" value="1"/>
</dbReference>
<protein>
    <recommendedName>
        <fullName evidence="2">J domain-containing protein</fullName>
    </recommendedName>
</protein>
<dbReference type="SUPFAM" id="SSF49493">
    <property type="entry name" value="HSP40/DnaJ peptide-binding domain"/>
    <property type="match status" value="2"/>
</dbReference>
<dbReference type="CDD" id="cd06257">
    <property type="entry name" value="DnaJ"/>
    <property type="match status" value="1"/>
</dbReference>
<dbReference type="FunFam" id="2.60.260.20:FF:000013">
    <property type="entry name" value="DnaJ subfamily B member 11"/>
    <property type="match status" value="1"/>
</dbReference>
<dbReference type="InterPro" id="IPR044713">
    <property type="entry name" value="DNJA1/2-like"/>
</dbReference>
<dbReference type="PROSITE" id="PS00636">
    <property type="entry name" value="DNAJ_1"/>
    <property type="match status" value="1"/>
</dbReference>
<evidence type="ECO:0000259" key="2">
    <source>
        <dbReference type="PROSITE" id="PS50076"/>
    </source>
</evidence>
<dbReference type="CDD" id="cd10747">
    <property type="entry name" value="DnaJ_C"/>
    <property type="match status" value="1"/>
</dbReference>
<dbReference type="GO" id="GO:0030544">
    <property type="term" value="F:Hsp70 protein binding"/>
    <property type="evidence" value="ECO:0007669"/>
    <property type="project" value="InterPro"/>
</dbReference>
<feature type="domain" description="J" evidence="2">
    <location>
        <begin position="19"/>
        <end position="84"/>
    </location>
</feature>
<dbReference type="OMA" id="FFFQDGE"/>
<dbReference type="SUPFAM" id="SSF46565">
    <property type="entry name" value="Chaperone J-domain"/>
    <property type="match status" value="1"/>
</dbReference>
<accession>A0A8J5X6G2</accession>
<dbReference type="GO" id="GO:0051082">
    <property type="term" value="F:unfolded protein binding"/>
    <property type="evidence" value="ECO:0007669"/>
    <property type="project" value="InterPro"/>
</dbReference>
<sequence>MLMRYALGALLVRLALAADLYATLGLTPDASDKDIKSAYRRLSLKLHPDKNPNDETAAERFAAVARAYEVLSDPDSRILYDHGGEEALADGGGGGGGGPFGGGLDPFEMFFGGRGGGGGGGGRGGRGGGGKRGPDAHVELRVSLAELYSGGTRQASVTRRVVCRGCRDHRPATAGWEGAGCAGCVRCPPEVRMVHRQMAPGFVMQQQEQVQSRDFCKAEAAILDATIEKGMADGTQLTFERMAEQLPGQVPGDIRLTLRAMPHPAFRRDGTNLHTEMTISLRDALVGFSKAITHLDGRAVPVSRTGVTKPFETIAVAGEGMPHHGVPSQKGRLLVHITVDFPRAPLSAAQREVVEALF</sequence>
<feature type="signal peptide" evidence="1">
    <location>
        <begin position="1"/>
        <end position="17"/>
    </location>
</feature>
<dbReference type="InterPro" id="IPR018253">
    <property type="entry name" value="DnaJ_domain_CS"/>
</dbReference>
<evidence type="ECO:0000313" key="3">
    <source>
        <dbReference type="EMBL" id="KAG8456912.1"/>
    </source>
</evidence>
<name>A0A8J5X6G2_DIALT</name>
<dbReference type="Proteomes" id="UP000751190">
    <property type="component" value="Unassembled WGS sequence"/>
</dbReference>
<dbReference type="PROSITE" id="PS50076">
    <property type="entry name" value="DNAJ_2"/>
    <property type="match status" value="1"/>
</dbReference>
<reference evidence="3" key="1">
    <citation type="submission" date="2021-05" db="EMBL/GenBank/DDBJ databases">
        <title>The genome of the haptophyte Pavlova lutheri (Diacronema luteri, Pavlovales) - a model for lipid biosynthesis in eukaryotic algae.</title>
        <authorList>
            <person name="Hulatt C.J."/>
            <person name="Posewitz M.C."/>
        </authorList>
    </citation>
    <scope>NUCLEOTIDE SEQUENCE</scope>
    <source>
        <strain evidence="3">NIVA-4/92</strain>
    </source>
</reference>
<gene>
    <name evidence="3" type="ORF">KFE25_002258</name>
</gene>
<proteinExistence type="predicted"/>
<comment type="caution">
    <text evidence="3">The sequence shown here is derived from an EMBL/GenBank/DDBJ whole genome shotgun (WGS) entry which is preliminary data.</text>
</comment>
<dbReference type="InterPro" id="IPR001623">
    <property type="entry name" value="DnaJ_domain"/>
</dbReference>
<dbReference type="InterPro" id="IPR008971">
    <property type="entry name" value="HSP40/DnaJ_pept-bd"/>
</dbReference>
<dbReference type="PRINTS" id="PR00625">
    <property type="entry name" value="JDOMAIN"/>
</dbReference>
<dbReference type="GO" id="GO:0006457">
    <property type="term" value="P:protein folding"/>
    <property type="evidence" value="ECO:0007669"/>
    <property type="project" value="InterPro"/>
</dbReference>
<dbReference type="SMART" id="SM00271">
    <property type="entry name" value="DnaJ"/>
    <property type="match status" value="1"/>
</dbReference>
<dbReference type="PANTHER" id="PTHR43888">
    <property type="entry name" value="DNAJ-LIKE-2, ISOFORM A-RELATED"/>
    <property type="match status" value="1"/>
</dbReference>
<dbReference type="Pfam" id="PF00226">
    <property type="entry name" value="DnaJ"/>
    <property type="match status" value="1"/>
</dbReference>
<evidence type="ECO:0000256" key="1">
    <source>
        <dbReference type="SAM" id="SignalP"/>
    </source>
</evidence>
<dbReference type="InterPro" id="IPR002939">
    <property type="entry name" value="DnaJ_C"/>
</dbReference>
<dbReference type="InterPro" id="IPR036869">
    <property type="entry name" value="J_dom_sf"/>
</dbReference>
<feature type="chain" id="PRO_5035310837" description="J domain-containing protein" evidence="1">
    <location>
        <begin position="18"/>
        <end position="358"/>
    </location>
</feature>
<dbReference type="OrthoDB" id="550424at2759"/>
<dbReference type="EMBL" id="JAGTXO010000100">
    <property type="protein sequence ID" value="KAG8456912.1"/>
    <property type="molecule type" value="Genomic_DNA"/>
</dbReference>
<keyword evidence="4" id="KW-1185">Reference proteome</keyword>
<evidence type="ECO:0000313" key="4">
    <source>
        <dbReference type="Proteomes" id="UP000751190"/>
    </source>
</evidence>
<organism evidence="3 4">
    <name type="scientific">Diacronema lutheri</name>
    <name type="common">Unicellular marine alga</name>
    <name type="synonym">Monochrysis lutheri</name>
    <dbReference type="NCBI Taxonomy" id="2081491"/>
    <lineage>
        <taxon>Eukaryota</taxon>
        <taxon>Haptista</taxon>
        <taxon>Haptophyta</taxon>
        <taxon>Pavlovophyceae</taxon>
        <taxon>Pavlovales</taxon>
        <taxon>Pavlovaceae</taxon>
        <taxon>Diacronema</taxon>
    </lineage>
</organism>
<keyword evidence="1" id="KW-0732">Signal</keyword>
<dbReference type="Gene3D" id="2.60.260.20">
    <property type="entry name" value="Urease metallochaperone UreE, N-terminal domain"/>
    <property type="match status" value="2"/>
</dbReference>
<dbReference type="Pfam" id="PF01556">
    <property type="entry name" value="DnaJ_C"/>
    <property type="match status" value="1"/>
</dbReference>